<organism evidence="1 2">
    <name type="scientific">Rhamnusium bicolor</name>
    <dbReference type="NCBI Taxonomy" id="1586634"/>
    <lineage>
        <taxon>Eukaryota</taxon>
        <taxon>Metazoa</taxon>
        <taxon>Ecdysozoa</taxon>
        <taxon>Arthropoda</taxon>
        <taxon>Hexapoda</taxon>
        <taxon>Insecta</taxon>
        <taxon>Pterygota</taxon>
        <taxon>Neoptera</taxon>
        <taxon>Endopterygota</taxon>
        <taxon>Coleoptera</taxon>
        <taxon>Polyphaga</taxon>
        <taxon>Cucujiformia</taxon>
        <taxon>Chrysomeloidea</taxon>
        <taxon>Cerambycidae</taxon>
        <taxon>Lepturinae</taxon>
        <taxon>Rhagiini</taxon>
        <taxon>Rhamnusium</taxon>
    </lineage>
</organism>
<dbReference type="Proteomes" id="UP001162156">
    <property type="component" value="Unassembled WGS sequence"/>
</dbReference>
<dbReference type="PANTHER" id="PTHR33559:SF1">
    <property type="entry name" value="PROTEASOME ASSEMBLY CHAPERONE 4"/>
    <property type="match status" value="1"/>
</dbReference>
<comment type="caution">
    <text evidence="1">The sequence shown here is derived from an EMBL/GenBank/DDBJ whole genome shotgun (WGS) entry which is preliminary data.</text>
</comment>
<dbReference type="AlphaFoldDB" id="A0AAV8WXL5"/>
<dbReference type="PANTHER" id="PTHR33559">
    <property type="entry name" value="PROTEASOME ASSEMBLY CHAPERONE 4"/>
    <property type="match status" value="1"/>
</dbReference>
<evidence type="ECO:0000313" key="1">
    <source>
        <dbReference type="EMBL" id="KAJ8931171.1"/>
    </source>
</evidence>
<proteinExistence type="predicted"/>
<dbReference type="InterPro" id="IPR032157">
    <property type="entry name" value="PAC4"/>
</dbReference>
<evidence type="ECO:0000313" key="2">
    <source>
        <dbReference type="Proteomes" id="UP001162156"/>
    </source>
</evidence>
<accession>A0AAV8WXL5</accession>
<sequence length="132" mass="15578">MKSNPETLKQHNVEYTATRFNVHKFMEEITEKKIIFQVIKMLDSLFIYINDKDQPYFNDLSLAMKNRYDNSAIGTSLIGNFTEDISKTVACRISKKVNKSVYLSYNIEQDRLLIPLIEKRLYEEIKTNPNKF</sequence>
<keyword evidence="2" id="KW-1185">Reference proteome</keyword>
<dbReference type="GO" id="GO:0043248">
    <property type="term" value="P:proteasome assembly"/>
    <property type="evidence" value="ECO:0007669"/>
    <property type="project" value="InterPro"/>
</dbReference>
<gene>
    <name evidence="1" type="ORF">NQ314_015946</name>
</gene>
<reference evidence="1" key="1">
    <citation type="journal article" date="2023" name="Insect Mol. Biol.">
        <title>Genome sequencing provides insights into the evolution of gene families encoding plant cell wall-degrading enzymes in longhorned beetles.</title>
        <authorList>
            <person name="Shin N.R."/>
            <person name="Okamura Y."/>
            <person name="Kirsch R."/>
            <person name="Pauchet Y."/>
        </authorList>
    </citation>
    <scope>NUCLEOTIDE SEQUENCE</scope>
    <source>
        <strain evidence="1">RBIC_L_NR</strain>
    </source>
</reference>
<dbReference type="EMBL" id="JANEYF010004446">
    <property type="protein sequence ID" value="KAJ8931171.1"/>
    <property type="molecule type" value="Genomic_DNA"/>
</dbReference>
<name>A0AAV8WXL5_9CUCU</name>
<dbReference type="Pfam" id="PF16093">
    <property type="entry name" value="PAC4"/>
    <property type="match status" value="1"/>
</dbReference>
<protein>
    <submittedName>
        <fullName evidence="1">Uncharacterized protein</fullName>
    </submittedName>
</protein>